<evidence type="ECO:0000313" key="1">
    <source>
        <dbReference type="EMBL" id="BDR55724.1"/>
    </source>
</evidence>
<evidence type="ECO:0008006" key="3">
    <source>
        <dbReference type="Google" id="ProtNLM"/>
    </source>
</evidence>
<gene>
    <name evidence="1" type="ORF">KIMC2_02860</name>
</gene>
<name>A0AAU9CP49_9LACO</name>
<dbReference type="KEGG" id="xak:KIMC2_02860"/>
<proteinExistence type="predicted"/>
<reference evidence="1 2" key="1">
    <citation type="journal article" date="2023" name="Microbiol. Spectr.">
        <title>Symbiosis of Carpenter Bees with Uncharacterized Lactic Acid Bacteria Showing NAD Auxotrophy.</title>
        <authorList>
            <person name="Kawasaki S."/>
            <person name="Ozawa K."/>
            <person name="Mori T."/>
            <person name="Yamamoto A."/>
            <person name="Ito M."/>
            <person name="Ohkuma M."/>
            <person name="Sakamoto M."/>
            <person name="Matsutani M."/>
        </authorList>
    </citation>
    <scope>NUCLEOTIDE SEQUENCE [LARGE SCALE GENOMIC DNA]</scope>
    <source>
        <strain evidence="1 2">KimC2</strain>
    </source>
</reference>
<dbReference type="RefSeq" id="WP_317697261.1">
    <property type="nucleotide sequence ID" value="NZ_AP026801.1"/>
</dbReference>
<dbReference type="Gene3D" id="3.40.1580.10">
    <property type="entry name" value="SMI1/KNR4-like"/>
    <property type="match status" value="1"/>
</dbReference>
<dbReference type="InterPro" id="IPR037883">
    <property type="entry name" value="Knr4/Smi1-like_sf"/>
</dbReference>
<dbReference type="EMBL" id="AP026801">
    <property type="protein sequence ID" value="BDR55724.1"/>
    <property type="molecule type" value="Genomic_DNA"/>
</dbReference>
<dbReference type="Pfam" id="PF14568">
    <property type="entry name" value="SUKH_6"/>
    <property type="match status" value="1"/>
</dbReference>
<dbReference type="Proteomes" id="UP001321804">
    <property type="component" value="Chromosome"/>
</dbReference>
<organism evidence="1 2">
    <name type="scientific">Xylocopilactobacillus apis</name>
    <dbReference type="NCBI Taxonomy" id="2932183"/>
    <lineage>
        <taxon>Bacteria</taxon>
        <taxon>Bacillati</taxon>
        <taxon>Bacillota</taxon>
        <taxon>Bacilli</taxon>
        <taxon>Lactobacillales</taxon>
        <taxon>Lactobacillaceae</taxon>
        <taxon>Xylocopilactobacillus</taxon>
    </lineage>
</organism>
<protein>
    <recommendedName>
        <fullName evidence="3">SMI1/KNR4 family protein</fullName>
    </recommendedName>
</protein>
<evidence type="ECO:0000313" key="2">
    <source>
        <dbReference type="Proteomes" id="UP001321804"/>
    </source>
</evidence>
<accession>A0AAU9CP49</accession>
<dbReference type="SUPFAM" id="SSF160631">
    <property type="entry name" value="SMI1/KNR4-like"/>
    <property type="match status" value="1"/>
</dbReference>
<dbReference type="AlphaFoldDB" id="A0AAU9CP49"/>
<keyword evidence="2" id="KW-1185">Reference proteome</keyword>
<sequence>MIHEKMMEQIGFIEEELDIAFPGLYRKFLAEEIQDNPSYEIQDENESNIYLFCYTDVLERNETYQIQSVEPQYCLIGQDGDIGYFVYVKKGSEKDAIYSLDFGALGSLSMERIANDIYDLSAKRM</sequence>